<feature type="transmembrane region" description="Helical" evidence="1">
    <location>
        <begin position="12"/>
        <end position="33"/>
    </location>
</feature>
<dbReference type="Proteomes" id="UP001521074">
    <property type="component" value="Unassembled WGS sequence"/>
</dbReference>
<sequence length="192" mass="21781">MIEHRRDRGFTLLETLIVLVIFSMLYAALWAGVRYGLRFWDHQRTDIRQIEEMRSVEATLRRLIAHADPGSFVHGLPLVCQPDRFSFVTSMKGDGTLSDMPVLVAIGRDLNHRLVVRWQPFVDAVPLTGPEAMRESVLVDGIHAINFSYASLTGEWQGSCLRGLGPTAVKVLIQSEDRAIVWPIIEQEIFLR</sequence>
<proteinExistence type="predicted"/>
<keyword evidence="1" id="KW-1133">Transmembrane helix</keyword>
<dbReference type="NCBIfam" id="TIGR02532">
    <property type="entry name" value="IV_pilin_GFxxxE"/>
    <property type="match status" value="1"/>
</dbReference>
<accession>A0ABS8VRP3</accession>
<keyword evidence="1" id="KW-0812">Transmembrane</keyword>
<reference evidence="2 3" key="1">
    <citation type="submission" date="2021-12" db="EMBL/GenBank/DDBJ databases">
        <title>Genome sequence of Acetobacter sicerae DmPark20a_162.</title>
        <authorList>
            <person name="Chaston J.M."/>
        </authorList>
    </citation>
    <scope>NUCLEOTIDE SEQUENCE [LARGE SCALE GENOMIC DNA]</scope>
    <source>
        <strain evidence="2 3">DmPark20a_162</strain>
    </source>
</reference>
<evidence type="ECO:0000256" key="1">
    <source>
        <dbReference type="SAM" id="Phobius"/>
    </source>
</evidence>
<dbReference type="EMBL" id="JAJSOJ010000006">
    <property type="protein sequence ID" value="MCE0742706.1"/>
    <property type="molecule type" value="Genomic_DNA"/>
</dbReference>
<evidence type="ECO:0000313" key="3">
    <source>
        <dbReference type="Proteomes" id="UP001521074"/>
    </source>
</evidence>
<gene>
    <name evidence="2" type="ORF">LWC05_02175</name>
</gene>
<dbReference type="InterPro" id="IPR012902">
    <property type="entry name" value="N_methyl_site"/>
</dbReference>
<protein>
    <submittedName>
        <fullName evidence="2">Prepilin-type N-terminal cleavage/methylation domain-containing protein</fullName>
    </submittedName>
</protein>
<name>A0ABS8VRP3_9PROT</name>
<dbReference type="RefSeq" id="WP_232876243.1">
    <property type="nucleotide sequence ID" value="NZ_JAJSOJ010000006.1"/>
</dbReference>
<dbReference type="Pfam" id="PF07963">
    <property type="entry name" value="N_methyl"/>
    <property type="match status" value="1"/>
</dbReference>
<comment type="caution">
    <text evidence="2">The sequence shown here is derived from an EMBL/GenBank/DDBJ whole genome shotgun (WGS) entry which is preliminary data.</text>
</comment>
<keyword evidence="3" id="KW-1185">Reference proteome</keyword>
<keyword evidence="1" id="KW-0472">Membrane</keyword>
<organism evidence="2 3">
    <name type="scientific">Acetobacter sicerae</name>
    <dbReference type="NCBI Taxonomy" id="85325"/>
    <lineage>
        <taxon>Bacteria</taxon>
        <taxon>Pseudomonadati</taxon>
        <taxon>Pseudomonadota</taxon>
        <taxon>Alphaproteobacteria</taxon>
        <taxon>Acetobacterales</taxon>
        <taxon>Acetobacteraceae</taxon>
        <taxon>Acetobacter</taxon>
    </lineage>
</organism>
<evidence type="ECO:0000313" key="2">
    <source>
        <dbReference type="EMBL" id="MCE0742706.1"/>
    </source>
</evidence>